<keyword evidence="2" id="KW-1185">Reference proteome</keyword>
<comment type="caution">
    <text evidence="1">The sequence shown here is derived from an EMBL/GenBank/DDBJ whole genome shotgun (WGS) entry which is preliminary data.</text>
</comment>
<accession>A0ACB9ZJ93</accession>
<name>A0ACB9ZJ93_CATRO</name>
<evidence type="ECO:0000313" key="1">
    <source>
        <dbReference type="EMBL" id="KAI5647129.1"/>
    </source>
</evidence>
<sequence length="115" mass="12558">MEVEAIERKHGKDHGALKHPGLGHNPRRCSRLPRLSLNKSWHAPLGGCYSMDSWNGDILINVSLVLSSQLNGIVLNMFKEGILDTDGWCVMMGHSDGLSGPLGDLDSIVGKVNWV</sequence>
<reference evidence="2" key="1">
    <citation type="journal article" date="2023" name="Nat. Plants">
        <title>Single-cell RNA sequencing provides a high-resolution roadmap for understanding the multicellular compartmentation of specialized metabolism.</title>
        <authorList>
            <person name="Sun S."/>
            <person name="Shen X."/>
            <person name="Li Y."/>
            <person name="Li Y."/>
            <person name="Wang S."/>
            <person name="Li R."/>
            <person name="Zhang H."/>
            <person name="Shen G."/>
            <person name="Guo B."/>
            <person name="Wei J."/>
            <person name="Xu J."/>
            <person name="St-Pierre B."/>
            <person name="Chen S."/>
            <person name="Sun C."/>
        </authorList>
    </citation>
    <scope>NUCLEOTIDE SEQUENCE [LARGE SCALE GENOMIC DNA]</scope>
</reference>
<organism evidence="1 2">
    <name type="scientific">Catharanthus roseus</name>
    <name type="common">Madagascar periwinkle</name>
    <name type="synonym">Vinca rosea</name>
    <dbReference type="NCBI Taxonomy" id="4058"/>
    <lineage>
        <taxon>Eukaryota</taxon>
        <taxon>Viridiplantae</taxon>
        <taxon>Streptophyta</taxon>
        <taxon>Embryophyta</taxon>
        <taxon>Tracheophyta</taxon>
        <taxon>Spermatophyta</taxon>
        <taxon>Magnoliopsida</taxon>
        <taxon>eudicotyledons</taxon>
        <taxon>Gunneridae</taxon>
        <taxon>Pentapetalae</taxon>
        <taxon>asterids</taxon>
        <taxon>lamiids</taxon>
        <taxon>Gentianales</taxon>
        <taxon>Apocynaceae</taxon>
        <taxon>Rauvolfioideae</taxon>
        <taxon>Vinceae</taxon>
        <taxon>Catharanthinae</taxon>
        <taxon>Catharanthus</taxon>
    </lineage>
</organism>
<dbReference type="Proteomes" id="UP001060085">
    <property type="component" value="Linkage Group LG08"/>
</dbReference>
<dbReference type="EMBL" id="CM044708">
    <property type="protein sequence ID" value="KAI5647129.1"/>
    <property type="molecule type" value="Genomic_DNA"/>
</dbReference>
<protein>
    <submittedName>
        <fullName evidence="1">Uncharacterized protein</fullName>
    </submittedName>
</protein>
<evidence type="ECO:0000313" key="2">
    <source>
        <dbReference type="Proteomes" id="UP001060085"/>
    </source>
</evidence>
<gene>
    <name evidence="1" type="ORF">M9H77_33134</name>
</gene>
<proteinExistence type="predicted"/>